<sequence>MFAPTLFQFSDLILRVLKFCFGLLFTRYSLLIYQWLYVDLKSFGRAKVRIAARTMQYYLRHAFLYIFTHEHLLEFVVHGFFVHSLDDRSLLFDLVEIIAGMGSRYRVVSRTTSDPTSTPGLFWSAEPCVQLKHNP</sequence>
<reference evidence="1 2" key="1">
    <citation type="submission" date="2015-07" db="EMBL/GenBank/DDBJ databases">
        <title>The genome of Dufourea novaeangliae.</title>
        <authorList>
            <person name="Pan H."/>
            <person name="Kapheim K."/>
        </authorList>
    </citation>
    <scope>NUCLEOTIDE SEQUENCE [LARGE SCALE GENOMIC DNA]</scope>
    <source>
        <strain evidence="1">0120121106</strain>
        <tissue evidence="1">Whole body</tissue>
    </source>
</reference>
<dbReference type="AlphaFoldDB" id="A0A154PM64"/>
<gene>
    <name evidence="1" type="ORF">WN55_04441</name>
</gene>
<organism evidence="1 2">
    <name type="scientific">Dufourea novaeangliae</name>
    <name type="common">Sweat bee</name>
    <dbReference type="NCBI Taxonomy" id="178035"/>
    <lineage>
        <taxon>Eukaryota</taxon>
        <taxon>Metazoa</taxon>
        <taxon>Ecdysozoa</taxon>
        <taxon>Arthropoda</taxon>
        <taxon>Hexapoda</taxon>
        <taxon>Insecta</taxon>
        <taxon>Pterygota</taxon>
        <taxon>Neoptera</taxon>
        <taxon>Endopterygota</taxon>
        <taxon>Hymenoptera</taxon>
        <taxon>Apocrita</taxon>
        <taxon>Aculeata</taxon>
        <taxon>Apoidea</taxon>
        <taxon>Anthophila</taxon>
        <taxon>Halictidae</taxon>
        <taxon>Rophitinae</taxon>
        <taxon>Dufourea</taxon>
    </lineage>
</organism>
<keyword evidence="2" id="KW-1185">Reference proteome</keyword>
<accession>A0A154PM64</accession>
<proteinExistence type="predicted"/>
<protein>
    <submittedName>
        <fullName evidence="1">Uncharacterized protein</fullName>
    </submittedName>
</protein>
<evidence type="ECO:0000313" key="2">
    <source>
        <dbReference type="Proteomes" id="UP000076502"/>
    </source>
</evidence>
<evidence type="ECO:0000313" key="1">
    <source>
        <dbReference type="EMBL" id="KZC12923.1"/>
    </source>
</evidence>
<dbReference type="Proteomes" id="UP000076502">
    <property type="component" value="Unassembled WGS sequence"/>
</dbReference>
<name>A0A154PM64_DUFNO</name>
<dbReference type="EMBL" id="KQ434977">
    <property type="protein sequence ID" value="KZC12923.1"/>
    <property type="molecule type" value="Genomic_DNA"/>
</dbReference>